<protein>
    <submittedName>
        <fullName evidence="1">Uncharacterized protein</fullName>
    </submittedName>
</protein>
<accession>E0UF30</accession>
<dbReference type="RefSeq" id="WP_013322387.1">
    <property type="nucleotide sequence ID" value="NC_014501.1"/>
</dbReference>
<dbReference type="KEGG" id="cyj:Cyan7822_2304"/>
<dbReference type="eggNOG" id="COG3266">
    <property type="taxonomic scope" value="Bacteria"/>
</dbReference>
<keyword evidence="2" id="KW-1185">Reference proteome</keyword>
<gene>
    <name evidence="1" type="ordered locus">Cyan7822_2304</name>
</gene>
<dbReference type="STRING" id="497965.Cyan7822_2304"/>
<reference evidence="2" key="1">
    <citation type="journal article" date="2011" name="MBio">
        <title>Novel metabolic attributes of the genus Cyanothece, comprising a group of unicellular nitrogen-fixing Cyanobacteria.</title>
        <authorList>
            <person name="Bandyopadhyay A."/>
            <person name="Elvitigala T."/>
            <person name="Welsh E."/>
            <person name="Stockel J."/>
            <person name="Liberton M."/>
            <person name="Min H."/>
            <person name="Sherman L.A."/>
            <person name="Pakrasi H.B."/>
        </authorList>
    </citation>
    <scope>NUCLEOTIDE SEQUENCE [LARGE SCALE GENOMIC DNA]</scope>
    <source>
        <strain evidence="2">PCC 7822</strain>
    </source>
</reference>
<dbReference type="HOGENOM" id="CLU_406956_0_0_3"/>
<sequence length="675" mass="76236">MERWQFLIQKEGDRLWTPINQSTPPLVEGRYRIVAHGSKPNFAVEIRITHQSEDGHRSRIESCSRRTNAQGLMMILPFTYLEAGIWELRCSCDVLSELLGRGWQKQIQLQVAAKVKQPQIPPVNWPPTHQASSLINPKTQTEPEFEQITHQDQATYYLQKLEQLLRQKIEPVLFSSETQVIPPATTNPTHVSLDFPTSLLAGGASLTPMDENYLNLCQQETEPTNRLLTSPSTSVLENKENLTPSTSVLENEENLSPSINIIPSTSVLESEENITPSTPVLENEENLTPSININFSTSVLESEENITPSTPVLENEENLTPSININFSTSVLESEENLNPSTPVLENEENLSPSINIIPSTYVLESEENLNPSTPVLENEEKLTFSINISSSTSELETEERHTPSFFREEKLMKEEVTWSDAHCIEQEGIVKLILNQDQFSRSEGEPILISGTVEAAKLEDKTLSIFQGNLRYELLDPETEQVIVYFEESVVEETFPFIFSYALEIPPEWENKFLIAEVILETETGIELDRQAVTIMTDVVDTIANPVNYTITLSDTKDKYSFAFDLLLDEEILSSPLNIDLPQPSKMERFNKSCQPSQGQILPPKITRTLDSSKAKIPQLPQIYKPRPNSTELVQVEEVKKDSQISVPVEPDVQSLEVKERFMERLSSLAGKVK</sequence>
<organism evidence="1 2">
    <name type="scientific">Gloeothece verrucosa (strain PCC 7822)</name>
    <name type="common">Cyanothece sp. (strain PCC 7822)</name>
    <dbReference type="NCBI Taxonomy" id="497965"/>
    <lineage>
        <taxon>Bacteria</taxon>
        <taxon>Bacillati</taxon>
        <taxon>Cyanobacteriota</taxon>
        <taxon>Cyanophyceae</taxon>
        <taxon>Oscillatoriophycideae</taxon>
        <taxon>Chroococcales</taxon>
        <taxon>Aphanothecaceae</taxon>
        <taxon>Gloeothece</taxon>
        <taxon>Gloeothece verrucosa</taxon>
    </lineage>
</organism>
<dbReference type="OrthoDB" id="452859at2"/>
<evidence type="ECO:0000313" key="1">
    <source>
        <dbReference type="EMBL" id="ADN14282.1"/>
    </source>
</evidence>
<dbReference type="EMBL" id="CP002198">
    <property type="protein sequence ID" value="ADN14282.1"/>
    <property type="molecule type" value="Genomic_DNA"/>
</dbReference>
<dbReference type="Proteomes" id="UP000008206">
    <property type="component" value="Chromosome"/>
</dbReference>
<dbReference type="AlphaFoldDB" id="E0UF30"/>
<proteinExistence type="predicted"/>
<name>E0UF30_GLOV7</name>
<evidence type="ECO:0000313" key="2">
    <source>
        <dbReference type="Proteomes" id="UP000008206"/>
    </source>
</evidence>